<evidence type="ECO:0000313" key="2">
    <source>
        <dbReference type="EMBL" id="KMJ45776.1"/>
    </source>
</evidence>
<feature type="transmembrane region" description="Helical" evidence="1">
    <location>
        <begin position="55"/>
        <end position="75"/>
    </location>
</feature>
<dbReference type="Pfam" id="PF10754">
    <property type="entry name" value="DUF2569"/>
    <property type="match status" value="1"/>
</dbReference>
<dbReference type="RefSeq" id="WP_047962685.1">
    <property type="nucleotide sequence ID" value="NZ_CAWMBG010000039.1"/>
</dbReference>
<gene>
    <name evidence="2" type="ORF">AB204_07140</name>
</gene>
<dbReference type="OrthoDB" id="6504677at2"/>
<sequence length="146" mass="17179">MYQSNDYYRISGWLLAPAAYLIMTLIAASFILLLYAMMFIHKNEAIHQFNSSFTAMWYISVLTSAIMWCFTAWVLKLLFIRSKRFPRIFIIWLMVSVLIAIKTFAFSPITDEMAVRSLLWTLLAAAVFVPYIKRSYRVKMTFTQDR</sequence>
<name>A0A0J5FU32_9GAMM</name>
<protein>
    <submittedName>
        <fullName evidence="2">Membrane protein</fullName>
    </submittedName>
</protein>
<dbReference type="STRING" id="880157.AB204_07140"/>
<organism evidence="2 3">
    <name type="scientific">Xenorhabdus khoisanae</name>
    <dbReference type="NCBI Taxonomy" id="880157"/>
    <lineage>
        <taxon>Bacteria</taxon>
        <taxon>Pseudomonadati</taxon>
        <taxon>Pseudomonadota</taxon>
        <taxon>Gammaproteobacteria</taxon>
        <taxon>Enterobacterales</taxon>
        <taxon>Morganellaceae</taxon>
        <taxon>Xenorhabdus</taxon>
    </lineage>
</organism>
<dbReference type="InterPro" id="IPR019690">
    <property type="entry name" value="DUF2569"/>
</dbReference>
<dbReference type="AlphaFoldDB" id="A0A0J5FU32"/>
<feature type="transmembrane region" description="Helical" evidence="1">
    <location>
        <begin position="12"/>
        <end position="35"/>
    </location>
</feature>
<evidence type="ECO:0000256" key="1">
    <source>
        <dbReference type="SAM" id="Phobius"/>
    </source>
</evidence>
<keyword evidence="1" id="KW-0812">Transmembrane</keyword>
<keyword evidence="1" id="KW-0472">Membrane</keyword>
<reference evidence="2 3" key="1">
    <citation type="submission" date="2015-06" db="EMBL/GenBank/DDBJ databases">
        <title>Draft Whole-Genome Sequence of the Entomopathogenic Bacterium Xenorhabdus khoisanae.</title>
        <authorList>
            <person name="Naidoo S."/>
            <person name="Featherston J."/>
            <person name="Gray V.M."/>
        </authorList>
    </citation>
    <scope>NUCLEOTIDE SEQUENCE [LARGE SCALE GENOMIC DNA]</scope>
    <source>
        <strain evidence="2 3">MCB</strain>
    </source>
</reference>
<dbReference type="EMBL" id="LFCV01000039">
    <property type="protein sequence ID" value="KMJ45776.1"/>
    <property type="molecule type" value="Genomic_DNA"/>
</dbReference>
<feature type="transmembrane region" description="Helical" evidence="1">
    <location>
        <begin position="113"/>
        <end position="132"/>
    </location>
</feature>
<proteinExistence type="predicted"/>
<keyword evidence="1" id="KW-1133">Transmembrane helix</keyword>
<dbReference type="PATRIC" id="fig|880157.4.peg.1503"/>
<dbReference type="Proteomes" id="UP000036277">
    <property type="component" value="Unassembled WGS sequence"/>
</dbReference>
<keyword evidence="3" id="KW-1185">Reference proteome</keyword>
<feature type="transmembrane region" description="Helical" evidence="1">
    <location>
        <begin position="87"/>
        <end position="107"/>
    </location>
</feature>
<comment type="caution">
    <text evidence="2">The sequence shown here is derived from an EMBL/GenBank/DDBJ whole genome shotgun (WGS) entry which is preliminary data.</text>
</comment>
<accession>A0A0J5FU32</accession>
<evidence type="ECO:0000313" key="3">
    <source>
        <dbReference type="Proteomes" id="UP000036277"/>
    </source>
</evidence>